<feature type="non-terminal residue" evidence="1">
    <location>
        <position position="43"/>
    </location>
</feature>
<comment type="caution">
    <text evidence="1">The sequence shown here is derived from an EMBL/GenBank/DDBJ whole genome shotgun (WGS) entry which is preliminary data.</text>
</comment>
<name>A0A7W3RIB5_PRIAR</name>
<proteinExistence type="predicted"/>
<dbReference type="InterPro" id="IPR029044">
    <property type="entry name" value="Nucleotide-diphossugar_trans"/>
</dbReference>
<dbReference type="GO" id="GO:0016740">
    <property type="term" value="F:transferase activity"/>
    <property type="evidence" value="ECO:0007669"/>
    <property type="project" value="UniProtKB-KW"/>
</dbReference>
<reference evidence="1" key="1">
    <citation type="submission" date="2020-08" db="EMBL/GenBank/DDBJ databases">
        <title>Functional genomics of gut bacteria from endangered species of beetles.</title>
        <authorList>
            <person name="Carlos-Shanley C."/>
        </authorList>
    </citation>
    <scope>NUCLEOTIDE SEQUENCE [LARGE SCALE GENOMIC DNA]</scope>
    <source>
        <strain evidence="1">S00060</strain>
    </source>
</reference>
<keyword evidence="2" id="KW-1185">Reference proteome</keyword>
<dbReference type="EMBL" id="JACJHT010000042">
    <property type="protein sequence ID" value="MBA9043261.1"/>
    <property type="molecule type" value="Genomic_DNA"/>
</dbReference>
<gene>
    <name evidence="1" type="ORF">HNP21_006460</name>
</gene>
<dbReference type="AlphaFoldDB" id="A0A7W3RIB5"/>
<dbReference type="SUPFAM" id="SSF53448">
    <property type="entry name" value="Nucleotide-diphospho-sugar transferases"/>
    <property type="match status" value="1"/>
</dbReference>
<dbReference type="Proteomes" id="UP000543174">
    <property type="component" value="Unassembled WGS sequence"/>
</dbReference>
<accession>A0A7W3RIB5</accession>
<dbReference type="Gene3D" id="3.90.550.10">
    <property type="entry name" value="Spore Coat Polysaccharide Biosynthesis Protein SpsA, Chain A"/>
    <property type="match status" value="1"/>
</dbReference>
<sequence>MKTTLPLVTIVVPCYNEQEVLKDTITQLSSVLDELRKEELISA</sequence>
<evidence type="ECO:0000313" key="2">
    <source>
        <dbReference type="Proteomes" id="UP000543174"/>
    </source>
</evidence>
<protein>
    <submittedName>
        <fullName evidence="1">Glycosyltransferase involved in cell wall biosynthesis</fullName>
    </submittedName>
</protein>
<evidence type="ECO:0000313" key="1">
    <source>
        <dbReference type="EMBL" id="MBA9043261.1"/>
    </source>
</evidence>
<organism evidence="1 2">
    <name type="scientific">Priestia aryabhattai</name>
    <name type="common">Bacillus aryabhattai</name>
    <dbReference type="NCBI Taxonomy" id="412384"/>
    <lineage>
        <taxon>Bacteria</taxon>
        <taxon>Bacillati</taxon>
        <taxon>Bacillota</taxon>
        <taxon>Bacilli</taxon>
        <taxon>Bacillales</taxon>
        <taxon>Bacillaceae</taxon>
        <taxon>Priestia</taxon>
    </lineage>
</organism>